<gene>
    <name evidence="2" type="ORF">GCM10023340_34860</name>
</gene>
<proteinExistence type="predicted"/>
<feature type="region of interest" description="Disordered" evidence="1">
    <location>
        <begin position="79"/>
        <end position="106"/>
    </location>
</feature>
<protein>
    <submittedName>
        <fullName evidence="2">Uncharacterized protein</fullName>
    </submittedName>
</protein>
<comment type="caution">
    <text evidence="2">The sequence shown here is derived from an EMBL/GenBank/DDBJ whole genome shotgun (WGS) entry which is preliminary data.</text>
</comment>
<reference evidence="3" key="1">
    <citation type="journal article" date="2019" name="Int. J. Syst. Evol. Microbiol.">
        <title>The Global Catalogue of Microorganisms (GCM) 10K type strain sequencing project: providing services to taxonomists for standard genome sequencing and annotation.</title>
        <authorList>
            <consortium name="The Broad Institute Genomics Platform"/>
            <consortium name="The Broad Institute Genome Sequencing Center for Infectious Disease"/>
            <person name="Wu L."/>
            <person name="Ma J."/>
        </authorList>
    </citation>
    <scope>NUCLEOTIDE SEQUENCE [LARGE SCALE GENOMIC DNA]</scope>
    <source>
        <strain evidence="3">JCM 18459</strain>
    </source>
</reference>
<dbReference type="Proteomes" id="UP001500221">
    <property type="component" value="Unassembled WGS sequence"/>
</dbReference>
<evidence type="ECO:0000313" key="2">
    <source>
        <dbReference type="EMBL" id="GAA5153203.1"/>
    </source>
</evidence>
<evidence type="ECO:0000313" key="3">
    <source>
        <dbReference type="Proteomes" id="UP001500221"/>
    </source>
</evidence>
<dbReference type="RefSeq" id="WP_345461499.1">
    <property type="nucleotide sequence ID" value="NZ_BAABKG010000004.1"/>
</dbReference>
<accession>A0ABP9PWR9</accession>
<dbReference type="EMBL" id="BAABKG010000004">
    <property type="protein sequence ID" value="GAA5153203.1"/>
    <property type="molecule type" value="Genomic_DNA"/>
</dbReference>
<sequence length="285" mass="31529">MSRLVPTSDLAPARWLVEATPLFGGRVAEMLPGGYETYVRVFHRPDQGRPEEGSATTWAEVAERHDTMLHPEAQWWSLTGGRLDSPHSTDEDGPADGPASGSLDPLTLPRLARHLGQHTDTPGRCHVALWDGTGASPRSWEACPRFMLPGRAHWLFPPVPVADVVRVAVAFELQGREEQLAETGRLRNLFTFGHDRPLTPSEVTEVCTRFLRRLRADGDLQSPSWWWPDDRAWIVHSEVDLDSTLVAGPRALLAALLDDPGIECLEVTRATSLLANADRVNVAHL</sequence>
<name>A0ABP9PWR9_9ACTN</name>
<evidence type="ECO:0000256" key="1">
    <source>
        <dbReference type="SAM" id="MobiDB-lite"/>
    </source>
</evidence>
<organism evidence="2 3">
    <name type="scientific">Nocardioides marinquilinus</name>
    <dbReference type="NCBI Taxonomy" id="1210400"/>
    <lineage>
        <taxon>Bacteria</taxon>
        <taxon>Bacillati</taxon>
        <taxon>Actinomycetota</taxon>
        <taxon>Actinomycetes</taxon>
        <taxon>Propionibacteriales</taxon>
        <taxon>Nocardioidaceae</taxon>
        <taxon>Nocardioides</taxon>
    </lineage>
</organism>
<keyword evidence="3" id="KW-1185">Reference proteome</keyword>